<reference evidence="1 2" key="1">
    <citation type="submission" date="2019-01" db="EMBL/GenBank/DDBJ databases">
        <title>Ktedonosporobacter rubrisoli SCAWS-G2.</title>
        <authorList>
            <person name="Huang Y."/>
            <person name="Yan B."/>
        </authorList>
    </citation>
    <scope>NUCLEOTIDE SEQUENCE [LARGE SCALE GENOMIC DNA]</scope>
    <source>
        <strain evidence="1 2">SCAWS-G2</strain>
    </source>
</reference>
<keyword evidence="2" id="KW-1185">Reference proteome</keyword>
<evidence type="ECO:0000313" key="2">
    <source>
        <dbReference type="Proteomes" id="UP000290365"/>
    </source>
</evidence>
<dbReference type="Proteomes" id="UP000290365">
    <property type="component" value="Chromosome"/>
</dbReference>
<dbReference type="RefSeq" id="WP_129888425.1">
    <property type="nucleotide sequence ID" value="NZ_CP035758.1"/>
</dbReference>
<accession>A0A4P6JPQ0</accession>
<dbReference type="KEGG" id="kbs:EPA93_15745"/>
<proteinExistence type="predicted"/>
<name>A0A4P6JPQ0_KTERU</name>
<dbReference type="OrthoDB" id="1441027at2"/>
<gene>
    <name evidence="1" type="ORF">EPA93_15745</name>
</gene>
<evidence type="ECO:0000313" key="1">
    <source>
        <dbReference type="EMBL" id="QBD77368.1"/>
    </source>
</evidence>
<organism evidence="1 2">
    <name type="scientific">Ktedonosporobacter rubrisoli</name>
    <dbReference type="NCBI Taxonomy" id="2509675"/>
    <lineage>
        <taxon>Bacteria</taxon>
        <taxon>Bacillati</taxon>
        <taxon>Chloroflexota</taxon>
        <taxon>Ktedonobacteria</taxon>
        <taxon>Ktedonobacterales</taxon>
        <taxon>Ktedonosporobacteraceae</taxon>
        <taxon>Ktedonosporobacter</taxon>
    </lineage>
</organism>
<sequence length="140" mass="15581">MGTSFVEYKGKGFWAPDLYLAIWLGALIEVIGHLSSPSEWLVRAQRDWHLQAVLGSTGTVSASLDKLVTTDEQTRILLALSEQALTLLARYERGIPADVANAMLTDSIIIRPPQWGCRTLFPQQMCSLWEQLSSGFSKEN</sequence>
<dbReference type="EMBL" id="CP035758">
    <property type="protein sequence ID" value="QBD77368.1"/>
    <property type="molecule type" value="Genomic_DNA"/>
</dbReference>
<protein>
    <submittedName>
        <fullName evidence="1">Uncharacterized protein</fullName>
    </submittedName>
</protein>
<dbReference type="AlphaFoldDB" id="A0A4P6JPQ0"/>